<dbReference type="PANTHER" id="PTHR43308">
    <property type="entry name" value="OUTER MEMBRANE PROTEIN ALPHA-RELATED"/>
    <property type="match status" value="1"/>
</dbReference>
<dbReference type="STRING" id="1173027.Mic7113_1376"/>
<dbReference type="EMBL" id="CP003630">
    <property type="protein sequence ID" value="AFZ17260.1"/>
    <property type="molecule type" value="Genomic_DNA"/>
</dbReference>
<organism evidence="4 5">
    <name type="scientific">Allocoleopsis franciscana PCC 7113</name>
    <dbReference type="NCBI Taxonomy" id="1173027"/>
    <lineage>
        <taxon>Bacteria</taxon>
        <taxon>Bacillati</taxon>
        <taxon>Cyanobacteriota</taxon>
        <taxon>Cyanophyceae</taxon>
        <taxon>Coleofasciculales</taxon>
        <taxon>Coleofasciculaceae</taxon>
        <taxon>Allocoleopsis</taxon>
        <taxon>Allocoleopsis franciscana</taxon>
    </lineage>
</organism>
<comment type="similarity">
    <text evidence="1 2">Belongs to the OprB family.</text>
</comment>
<dbReference type="PANTHER" id="PTHR43308:SF1">
    <property type="entry name" value="OUTER MEMBRANE PROTEIN ALPHA"/>
    <property type="match status" value="1"/>
</dbReference>
<evidence type="ECO:0000313" key="5">
    <source>
        <dbReference type="Proteomes" id="UP000010471"/>
    </source>
</evidence>
<dbReference type="GO" id="GO:0016020">
    <property type="term" value="C:membrane"/>
    <property type="evidence" value="ECO:0007669"/>
    <property type="project" value="InterPro"/>
</dbReference>
<name>K9WA41_9CYAN</name>
<dbReference type="RefSeq" id="WP_015181420.1">
    <property type="nucleotide sequence ID" value="NC_019738.1"/>
</dbReference>
<evidence type="ECO:0000256" key="1">
    <source>
        <dbReference type="ARBA" id="ARBA00008769"/>
    </source>
</evidence>
<dbReference type="InterPro" id="IPR047684">
    <property type="entry name" value="Por_som-like"/>
</dbReference>
<dbReference type="InterPro" id="IPR007049">
    <property type="entry name" value="Carb-sel_porin_OprB"/>
</dbReference>
<reference evidence="4 5" key="1">
    <citation type="submission" date="2012-06" db="EMBL/GenBank/DDBJ databases">
        <title>Finished chromosome of genome of Microcoleus sp. PCC 7113.</title>
        <authorList>
            <consortium name="US DOE Joint Genome Institute"/>
            <person name="Gugger M."/>
            <person name="Coursin T."/>
            <person name="Rippka R."/>
            <person name="Tandeau De Marsac N."/>
            <person name="Huntemann M."/>
            <person name="Wei C.-L."/>
            <person name="Han J."/>
            <person name="Detter J.C."/>
            <person name="Han C."/>
            <person name="Tapia R."/>
            <person name="Chen A."/>
            <person name="Kyrpides N."/>
            <person name="Mavromatis K."/>
            <person name="Markowitz V."/>
            <person name="Szeto E."/>
            <person name="Ivanova N."/>
            <person name="Pagani I."/>
            <person name="Pati A."/>
            <person name="Goodwin L."/>
            <person name="Nordberg H.P."/>
            <person name="Cantor M.N."/>
            <person name="Hua S.X."/>
            <person name="Woyke T."/>
            <person name="Kerfeld C.A."/>
        </authorList>
    </citation>
    <scope>NUCLEOTIDE SEQUENCE [LARGE SCALE GENOMIC DNA]</scope>
    <source>
        <strain evidence="4 5">PCC 7113</strain>
    </source>
</reference>
<accession>K9WA41</accession>
<evidence type="ECO:0000256" key="2">
    <source>
        <dbReference type="RuleBase" id="RU363072"/>
    </source>
</evidence>
<dbReference type="AlphaFoldDB" id="K9WA41"/>
<sequence>MSITWWNSWLTSPVILGVALFVSDSVICGVASEAAIAHRSPLQETILDVKTEGKHPTGNNLVVSTTPVLATISATTLEEPSVADIEEMIPIIMSEDKSVVVDIEVPKTTDVVKPEQQLKSLITTPPKMVVESSPTSVLLPKDADVLEQIESYTNETNENNPDSLDQVTNVSQLRDVSPGDWAFEALRSLVERYGCIAGYPDGTYRGNRSLTRYEFAAGLNACLQQIERLISSSGEESVRREDLVTLQRIIGEFAPELAALRGRVDGIEERTNELELTQFSTTTKLDGEAIFGVAGIASGDDIFGESADNVWIFGSRARLNLETSFTGRDLLRTRLQAVGLETFTPRTQTFEGNLAFAGEDANNNVEIDALLYSFPISSSTQVVLMANGGAADDFASTVNFLDGDGGFGALTRFGTRNPIYYLVEGSGIGIRQQLGKTFELSLGYLAGDAGNPASGGGLFNGPYGAMAQLVYKPSDRFQIGLTYINSYNRETLTGSPLSNPQSLIRTLAGQPISTGDVPQPAPGIVPTTFFAGQQVPTGSTIPANTTLPPGTQLTASLALPFPLPDGLPFPITVGFITFPPGTPIPAGVPIPAGTSLPNATPIPQDFVLPVPISLTTPGTSLTALVPGTPLPPDNFTGTLGDLLQRPDFAGFPLGFDLNIPIISNSYGLQFSWQASDRFVLGGWVGYTNTSTLSTGNGLLSRGSIDTINGAITLAFPDLGKQGNLAGIIVGVEPTVLNSDIEVNQNLVNPASINNPALIPAGLALLNSSPRLRQLINTFDNPDPDVSLHVEAFYQMKVTDNIFITPGIIWITAPGSLAGNADLVIGTLRTTFRF</sequence>
<keyword evidence="5" id="KW-1185">Reference proteome</keyword>
<protein>
    <submittedName>
        <fullName evidence="4">Putative S-layer protein</fullName>
    </submittedName>
</protein>
<gene>
    <name evidence="4" type="ORF">Mic7113_1376</name>
</gene>
<dbReference type="Pfam" id="PF00395">
    <property type="entry name" value="SLH"/>
    <property type="match status" value="1"/>
</dbReference>
<dbReference type="GO" id="GO:0008643">
    <property type="term" value="P:carbohydrate transport"/>
    <property type="evidence" value="ECO:0007669"/>
    <property type="project" value="InterPro"/>
</dbReference>
<feature type="domain" description="SLH" evidence="3">
    <location>
        <begin position="169"/>
        <end position="233"/>
    </location>
</feature>
<dbReference type="PATRIC" id="fig|1173027.3.peg.1521"/>
<dbReference type="Proteomes" id="UP000010471">
    <property type="component" value="Chromosome"/>
</dbReference>
<dbReference type="Gene3D" id="2.40.160.180">
    <property type="entry name" value="Carbohydrate-selective porin OprB"/>
    <property type="match status" value="1"/>
</dbReference>
<dbReference type="PROSITE" id="PS51272">
    <property type="entry name" value="SLH"/>
    <property type="match status" value="1"/>
</dbReference>
<dbReference type="InterPro" id="IPR001119">
    <property type="entry name" value="SLH_dom"/>
</dbReference>
<dbReference type="NCBIfam" id="NF033921">
    <property type="entry name" value="por_somb"/>
    <property type="match status" value="2"/>
</dbReference>
<evidence type="ECO:0000313" key="4">
    <source>
        <dbReference type="EMBL" id="AFZ17260.1"/>
    </source>
</evidence>
<dbReference type="Pfam" id="PF04966">
    <property type="entry name" value="OprB"/>
    <property type="match status" value="1"/>
</dbReference>
<proteinExistence type="inferred from homology"/>
<evidence type="ECO:0000259" key="3">
    <source>
        <dbReference type="PROSITE" id="PS51272"/>
    </source>
</evidence>
<dbReference type="InterPro" id="IPR051465">
    <property type="entry name" value="Cell_Envelope_Struct_Comp"/>
</dbReference>
<dbReference type="GO" id="GO:0015288">
    <property type="term" value="F:porin activity"/>
    <property type="evidence" value="ECO:0007669"/>
    <property type="project" value="InterPro"/>
</dbReference>
<dbReference type="KEGG" id="mic:Mic7113_1376"/>
<dbReference type="eggNOG" id="COG3468">
    <property type="taxonomic scope" value="Bacteria"/>
</dbReference>
<dbReference type="HOGENOM" id="CLU_018575_1_0_3"/>
<dbReference type="InterPro" id="IPR038673">
    <property type="entry name" value="OprB_sf"/>
</dbReference>
<dbReference type="OrthoDB" id="580845at2"/>